<feature type="region of interest" description="Disordered" evidence="2">
    <location>
        <begin position="87"/>
        <end position="119"/>
    </location>
</feature>
<keyword evidence="5" id="KW-1185">Reference proteome</keyword>
<evidence type="ECO:0000313" key="5">
    <source>
        <dbReference type="Proteomes" id="UP000287033"/>
    </source>
</evidence>
<reference evidence="4 5" key="1">
    <citation type="journal article" date="2018" name="Nat. Ecol. Evol.">
        <title>Shark genomes provide insights into elasmobranch evolution and the origin of vertebrates.</title>
        <authorList>
            <person name="Hara Y"/>
            <person name="Yamaguchi K"/>
            <person name="Onimaru K"/>
            <person name="Kadota M"/>
            <person name="Koyanagi M"/>
            <person name="Keeley SD"/>
            <person name="Tatsumi K"/>
            <person name="Tanaka K"/>
            <person name="Motone F"/>
            <person name="Kageyama Y"/>
            <person name="Nozu R"/>
            <person name="Adachi N"/>
            <person name="Nishimura O"/>
            <person name="Nakagawa R"/>
            <person name="Tanegashima C"/>
            <person name="Kiyatake I"/>
            <person name="Matsumoto R"/>
            <person name="Murakumo K"/>
            <person name="Nishida K"/>
            <person name="Terakita A"/>
            <person name="Kuratani S"/>
            <person name="Sato K"/>
            <person name="Hyodo S Kuraku.S."/>
        </authorList>
    </citation>
    <scope>NUCLEOTIDE SEQUENCE [LARGE SCALE GENOMIC DNA]</scope>
</reference>
<evidence type="ECO:0000256" key="1">
    <source>
        <dbReference type="ARBA" id="ARBA00023038"/>
    </source>
</evidence>
<evidence type="ECO:0000256" key="2">
    <source>
        <dbReference type="SAM" id="MobiDB-lite"/>
    </source>
</evidence>
<dbReference type="PANTHER" id="PTHR24206">
    <property type="entry name" value="OS06G0237300 PROTEIN"/>
    <property type="match status" value="1"/>
</dbReference>
<comment type="caution">
    <text evidence="4">The sequence shown here is derived from an EMBL/GenBank/DDBJ whole genome shotgun (WGS) entry which is preliminary data.</text>
</comment>
<dbReference type="AlphaFoldDB" id="A0A401RV64"/>
<accession>A0A401RV64</accession>
<feature type="signal peptide" evidence="3">
    <location>
        <begin position="1"/>
        <end position="22"/>
    </location>
</feature>
<keyword evidence="3" id="KW-0732">Signal</keyword>
<evidence type="ECO:0008006" key="6">
    <source>
        <dbReference type="Google" id="ProtNLM"/>
    </source>
</evidence>
<dbReference type="OrthoDB" id="25654at2759"/>
<keyword evidence="1" id="KW-0479">Metal-binding</keyword>
<dbReference type="EMBL" id="BEZZ01000005">
    <property type="protein sequence ID" value="GCC22006.1"/>
    <property type="molecule type" value="Genomic_DNA"/>
</dbReference>
<evidence type="ECO:0000313" key="4">
    <source>
        <dbReference type="EMBL" id="GCC22006.1"/>
    </source>
</evidence>
<gene>
    <name evidence="4" type="ORF">chiPu_0000390</name>
</gene>
<dbReference type="OMA" id="LNINWPP"/>
<sequence length="511" mass="57224">MIILNCILFTFTSLGNYASLHGQMYCKPHFKQLFKSKGNYDEGFGHTPCKGGQLNNSQMNFCVNTNSPANKAMADCTKMRQRKNISSEAYQLDDSSDVKRQSKNTGEQLKTLPGQIKKTTDRNKLNINWPPSIEENKKTFSVEEEVKVTKPKWPPEGSSQQALNSEVNECEEPKESLVNTLQPQIKTVEKTESTLYNEHTETENVEKADIEAQFEMESKENVELELNDGNNTNDVCVNGMSDAQNEITAKDSENFEGNLVEPEETVKSLAFVGKESENYLEDINSNNNNNRGVQQIDFLQIDGPVEESSTINFLPDHVMVNQFTYPCDKISTEEFDANISADEVGQIDTTLSHFSVGKRLVTGSKQDADAVDLTSEALAESYLNPLKQLEKKEGKSLDEILNGTNSEQNDDKYHFSPVDQNSGEDSFLGLSQTEASEITCASSQKDYTLFCDFLDTEVEPNAMTSSTMPDGIFSSGQVMEPLSNTSHSENRSLLLTVEEQIKRNRCYDEDE</sequence>
<dbReference type="Proteomes" id="UP000287033">
    <property type="component" value="Unassembled WGS sequence"/>
</dbReference>
<keyword evidence="1" id="KW-0862">Zinc</keyword>
<protein>
    <recommendedName>
        <fullName evidence="6">LIM zinc-binding domain-containing protein</fullName>
    </recommendedName>
</protein>
<evidence type="ECO:0000256" key="3">
    <source>
        <dbReference type="SAM" id="SignalP"/>
    </source>
</evidence>
<name>A0A401RV64_CHIPU</name>
<dbReference type="SUPFAM" id="SSF57716">
    <property type="entry name" value="Glucocorticoid receptor-like (DNA-binding domain)"/>
    <property type="match status" value="1"/>
</dbReference>
<organism evidence="4 5">
    <name type="scientific">Chiloscyllium punctatum</name>
    <name type="common">Brownbanded bambooshark</name>
    <name type="synonym">Hemiscyllium punctatum</name>
    <dbReference type="NCBI Taxonomy" id="137246"/>
    <lineage>
        <taxon>Eukaryota</taxon>
        <taxon>Metazoa</taxon>
        <taxon>Chordata</taxon>
        <taxon>Craniata</taxon>
        <taxon>Vertebrata</taxon>
        <taxon>Chondrichthyes</taxon>
        <taxon>Elasmobranchii</taxon>
        <taxon>Galeomorphii</taxon>
        <taxon>Galeoidea</taxon>
        <taxon>Orectolobiformes</taxon>
        <taxon>Hemiscylliidae</taxon>
        <taxon>Chiloscyllium</taxon>
    </lineage>
</organism>
<keyword evidence="1" id="KW-0440">LIM domain</keyword>
<feature type="chain" id="PRO_5019514990" description="LIM zinc-binding domain-containing protein" evidence="3">
    <location>
        <begin position="23"/>
        <end position="511"/>
    </location>
</feature>
<proteinExistence type="predicted"/>
<dbReference type="STRING" id="137246.A0A401RV64"/>